<dbReference type="EMBL" id="JGDM01000009">
    <property type="protein sequence ID" value="EXZ46365.1"/>
    <property type="molecule type" value="Genomic_DNA"/>
</dbReference>
<dbReference type="PATRIC" id="fig|1339280.3.peg.366"/>
<protein>
    <submittedName>
        <fullName evidence="1">Uncharacterized protein</fullName>
    </submittedName>
</protein>
<gene>
    <name evidence="1" type="ORF">M076_0380</name>
</gene>
<sequence length="46" mass="5462">MQRKGFSFIKDVIQITFAKENNPCKKIKRETLPHSFCFFPNQSGHY</sequence>
<accession>A0A015YIR0</accession>
<evidence type="ECO:0000313" key="2">
    <source>
        <dbReference type="Proteomes" id="UP000022272"/>
    </source>
</evidence>
<organism evidence="1 2">
    <name type="scientific">Bacteroides fragilis str. 2-F-2 #4</name>
    <dbReference type="NCBI Taxonomy" id="1339280"/>
    <lineage>
        <taxon>Bacteria</taxon>
        <taxon>Pseudomonadati</taxon>
        <taxon>Bacteroidota</taxon>
        <taxon>Bacteroidia</taxon>
        <taxon>Bacteroidales</taxon>
        <taxon>Bacteroidaceae</taxon>
        <taxon>Bacteroides</taxon>
    </lineage>
</organism>
<dbReference type="Proteomes" id="UP000022272">
    <property type="component" value="Unassembled WGS sequence"/>
</dbReference>
<dbReference type="AlphaFoldDB" id="A0A015YIR0"/>
<comment type="caution">
    <text evidence="1">The sequence shown here is derived from an EMBL/GenBank/DDBJ whole genome shotgun (WGS) entry which is preliminary data.</text>
</comment>
<name>A0A015YIR0_BACFG</name>
<proteinExistence type="predicted"/>
<reference evidence="1 2" key="1">
    <citation type="submission" date="2014-02" db="EMBL/GenBank/DDBJ databases">
        <authorList>
            <person name="Sears C."/>
            <person name="Carroll K."/>
            <person name="Sack B.R."/>
            <person name="Qadri F."/>
            <person name="Myers L.L."/>
            <person name="Chung G.-T."/>
            <person name="Escheverria P."/>
            <person name="Fraser C.M."/>
            <person name="Sadzewicz L."/>
            <person name="Shefchek K.A."/>
            <person name="Tallon L."/>
            <person name="Das S.P."/>
            <person name="Daugherty S."/>
            <person name="Mongodin E.F."/>
        </authorList>
    </citation>
    <scope>NUCLEOTIDE SEQUENCE [LARGE SCALE GENOMIC DNA]</scope>
    <source>
        <strain evidence="1 2">2-F-2 #4</strain>
    </source>
</reference>
<evidence type="ECO:0000313" key="1">
    <source>
        <dbReference type="EMBL" id="EXZ46365.1"/>
    </source>
</evidence>